<feature type="transmembrane region" description="Helical" evidence="13">
    <location>
        <begin position="35"/>
        <end position="59"/>
    </location>
</feature>
<organism evidence="14 15">
    <name type="scientific">Neolewinella antarctica</name>
    <dbReference type="NCBI Taxonomy" id="442734"/>
    <lineage>
        <taxon>Bacteria</taxon>
        <taxon>Pseudomonadati</taxon>
        <taxon>Bacteroidota</taxon>
        <taxon>Saprospiria</taxon>
        <taxon>Saprospirales</taxon>
        <taxon>Lewinellaceae</taxon>
        <taxon>Neolewinella</taxon>
    </lineage>
</organism>
<reference evidence="14 15" key="1">
    <citation type="submission" date="2020-03" db="EMBL/GenBank/DDBJ databases">
        <title>Genomic Encyclopedia of Type Strains, Phase IV (KMG-IV): sequencing the most valuable type-strain genomes for metagenomic binning, comparative biology and taxonomic classification.</title>
        <authorList>
            <person name="Goeker M."/>
        </authorList>
    </citation>
    <scope>NUCLEOTIDE SEQUENCE [LARGE SCALE GENOMIC DNA]</scope>
    <source>
        <strain evidence="14 15">DSM 105096</strain>
    </source>
</reference>
<evidence type="ECO:0000256" key="3">
    <source>
        <dbReference type="ARBA" id="ARBA00022679"/>
    </source>
</evidence>
<evidence type="ECO:0000256" key="11">
    <source>
        <dbReference type="ARBA" id="ARBA00023667"/>
    </source>
</evidence>
<keyword evidence="8" id="KW-0012">Acyltransferase</keyword>
<dbReference type="Pfam" id="PF18927">
    <property type="entry name" value="CrtO"/>
    <property type="match status" value="1"/>
</dbReference>
<evidence type="ECO:0000256" key="2">
    <source>
        <dbReference type="ARBA" id="ARBA00022475"/>
    </source>
</evidence>
<name>A0ABX0X8W1_9BACT</name>
<keyword evidence="15" id="KW-1185">Reference proteome</keyword>
<protein>
    <recommendedName>
        <fullName evidence="11">Glycosyl-4,4'-diaponeurosporenoate acyltransferase</fullName>
    </recommendedName>
</protein>
<evidence type="ECO:0000256" key="10">
    <source>
        <dbReference type="ARBA" id="ARBA00023603"/>
    </source>
</evidence>
<sequence length="193" mass="22335">MIVKKTLLSLASIFLIYQSYQMATGIDGSLDVPWWLHVLLAVMINLFVTGVFAFAGFAFSTQKLLPEAYYRVRKPRTLKKVYRALSVDKFRKALLATFWRSPQQRGKYFDGTKAGVENLDRQSRKSEFGHLLPLAFITLISIRLIIVGAFAVGIFALLINVVFNLYPIILQRHHRMRIQVYRRRYLDGKTFDL</sequence>
<evidence type="ECO:0000256" key="13">
    <source>
        <dbReference type="SAM" id="Phobius"/>
    </source>
</evidence>
<evidence type="ECO:0000256" key="1">
    <source>
        <dbReference type="ARBA" id="ARBA00004162"/>
    </source>
</evidence>
<keyword evidence="5" id="KW-0732">Signal</keyword>
<keyword evidence="7 13" id="KW-0472">Membrane</keyword>
<evidence type="ECO:0000256" key="9">
    <source>
        <dbReference type="ARBA" id="ARBA00023588"/>
    </source>
</evidence>
<keyword evidence="4 13" id="KW-0812">Transmembrane</keyword>
<evidence type="ECO:0000256" key="4">
    <source>
        <dbReference type="ARBA" id="ARBA00022692"/>
    </source>
</evidence>
<comment type="subcellular location">
    <subcellularLocation>
        <location evidence="1">Cell membrane</location>
        <topology evidence="1">Single-pass membrane protein</topology>
    </subcellularLocation>
</comment>
<comment type="pathway">
    <text evidence="9">Carotenoid biosynthesis; staphyloxanthin biosynthesis; staphyloxanthin from farnesyl diphosphate: step 5/5.</text>
</comment>
<keyword evidence="6 13" id="KW-1133">Transmembrane helix</keyword>
<feature type="transmembrane region" description="Helical" evidence="13">
    <location>
        <begin position="128"/>
        <end position="146"/>
    </location>
</feature>
<evidence type="ECO:0000256" key="5">
    <source>
        <dbReference type="ARBA" id="ARBA00022729"/>
    </source>
</evidence>
<evidence type="ECO:0000256" key="8">
    <source>
        <dbReference type="ARBA" id="ARBA00023315"/>
    </source>
</evidence>
<keyword evidence="2" id="KW-1003">Cell membrane</keyword>
<evidence type="ECO:0000256" key="7">
    <source>
        <dbReference type="ARBA" id="ARBA00023136"/>
    </source>
</evidence>
<dbReference type="RefSeq" id="WP_168036492.1">
    <property type="nucleotide sequence ID" value="NZ_JAATJH010000002.1"/>
</dbReference>
<accession>A0ABX0X8W1</accession>
<dbReference type="Proteomes" id="UP000770785">
    <property type="component" value="Unassembled WGS sequence"/>
</dbReference>
<keyword evidence="3" id="KW-0808">Transferase</keyword>
<comment type="similarity">
    <text evidence="10">Belongs to the acyltransferase CrtO family.</text>
</comment>
<evidence type="ECO:0000256" key="12">
    <source>
        <dbReference type="ARBA" id="ARBA00025324"/>
    </source>
</evidence>
<evidence type="ECO:0000256" key="6">
    <source>
        <dbReference type="ARBA" id="ARBA00022989"/>
    </source>
</evidence>
<dbReference type="EMBL" id="JAATJH010000002">
    <property type="protein sequence ID" value="NJC25704.1"/>
    <property type="molecule type" value="Genomic_DNA"/>
</dbReference>
<evidence type="ECO:0000313" key="14">
    <source>
        <dbReference type="EMBL" id="NJC25704.1"/>
    </source>
</evidence>
<gene>
    <name evidence="14" type="ORF">GGR27_001203</name>
</gene>
<comment type="function">
    <text evidence="12">Catalyzes the acylation of glycosyl-4,4'-diaponeurosporenoate, i.e. the esterification of glucose at the C6'' position with the carboxyl group of the C(15) fatty acid 12-methyltetradecanoic acid, to yield staphyloxanthin. This is the last step in the biosynthesis of this orange pigment, present in most staphylococci strains.</text>
</comment>
<dbReference type="InterPro" id="IPR044021">
    <property type="entry name" value="CrtO"/>
</dbReference>
<proteinExistence type="inferred from homology"/>
<evidence type="ECO:0000313" key="15">
    <source>
        <dbReference type="Proteomes" id="UP000770785"/>
    </source>
</evidence>
<feature type="transmembrane region" description="Helical" evidence="13">
    <location>
        <begin position="152"/>
        <end position="170"/>
    </location>
</feature>
<comment type="caution">
    <text evidence="14">The sequence shown here is derived from an EMBL/GenBank/DDBJ whole genome shotgun (WGS) entry which is preliminary data.</text>
</comment>